<evidence type="ECO:0000256" key="6">
    <source>
        <dbReference type="ARBA" id="ARBA00023136"/>
    </source>
</evidence>
<feature type="transmembrane region" description="Helical" evidence="7">
    <location>
        <begin position="94"/>
        <end position="115"/>
    </location>
</feature>
<feature type="transmembrane region" description="Helical" evidence="7">
    <location>
        <begin position="55"/>
        <end position="82"/>
    </location>
</feature>
<reference evidence="9 10" key="1">
    <citation type="submission" date="2019-06" db="EMBL/GenBank/DDBJ databases">
        <title>Sequencing the genomes of 1000 actinobacteria strains.</title>
        <authorList>
            <person name="Klenk H.-P."/>
        </authorList>
    </citation>
    <scope>NUCLEOTIDE SEQUENCE [LARGE SCALE GENOMIC DNA]</scope>
    <source>
        <strain evidence="9 10">DSM 43186</strain>
    </source>
</reference>
<comment type="caution">
    <text evidence="9">The sequence shown here is derived from an EMBL/GenBank/DDBJ whole genome shotgun (WGS) entry which is preliminary data.</text>
</comment>
<dbReference type="Proteomes" id="UP000319213">
    <property type="component" value="Unassembled WGS sequence"/>
</dbReference>
<dbReference type="PANTHER" id="PTHR30151:SF20">
    <property type="entry name" value="ABC TRANSPORTER PERMEASE PROTEIN HI_0355-RELATED"/>
    <property type="match status" value="1"/>
</dbReference>
<dbReference type="GO" id="GO:0005886">
    <property type="term" value="C:plasma membrane"/>
    <property type="evidence" value="ECO:0007669"/>
    <property type="project" value="UniProtKB-SubCell"/>
</dbReference>
<keyword evidence="6 7" id="KW-0472">Membrane</keyword>
<dbReference type="OrthoDB" id="7274389at2"/>
<feature type="transmembrane region" description="Helical" evidence="7">
    <location>
        <begin position="172"/>
        <end position="197"/>
    </location>
</feature>
<dbReference type="PANTHER" id="PTHR30151">
    <property type="entry name" value="ALKANE SULFONATE ABC TRANSPORTER-RELATED, MEMBRANE SUBUNIT"/>
    <property type="match status" value="1"/>
</dbReference>
<evidence type="ECO:0000256" key="5">
    <source>
        <dbReference type="ARBA" id="ARBA00022989"/>
    </source>
</evidence>
<gene>
    <name evidence="9" type="ORF">FHX40_3006</name>
</gene>
<dbReference type="SUPFAM" id="SSF161098">
    <property type="entry name" value="MetI-like"/>
    <property type="match status" value="1"/>
</dbReference>
<proteinExistence type="inferred from homology"/>
<dbReference type="Gene3D" id="1.10.3720.10">
    <property type="entry name" value="MetI-like"/>
    <property type="match status" value="1"/>
</dbReference>
<dbReference type="EMBL" id="VFPQ01000001">
    <property type="protein sequence ID" value="TQM76273.1"/>
    <property type="molecule type" value="Genomic_DNA"/>
</dbReference>
<evidence type="ECO:0000313" key="10">
    <source>
        <dbReference type="Proteomes" id="UP000319213"/>
    </source>
</evidence>
<comment type="subcellular location">
    <subcellularLocation>
        <location evidence="1 7">Cell membrane</location>
        <topology evidence="1 7">Multi-pass membrane protein</topology>
    </subcellularLocation>
</comment>
<evidence type="ECO:0000256" key="3">
    <source>
        <dbReference type="ARBA" id="ARBA00022475"/>
    </source>
</evidence>
<sequence>MRRLARALPPGLLLVAVLAGWELYVTGAGVSSLVVPSPSRIAAAIAANHADLAHHALVTIMEAFLGFALGNLVAIGCAVAFTYSGLLRAGAYPLVLALQAVPLVAIAPILVLWLGPGVPSKVLLAAFLAYTVTLVNLVRGLASAEAATLELLHTLNASRRQELVHVRFPAALPYLFTGLKLGASAAIVAAIAAEYIGALQGLGYLIHDTRARLDNEYLWAAVVVAAVIGLASFGLVVLAERWAMPWRRGLEET</sequence>
<keyword evidence="5 7" id="KW-1133">Transmembrane helix</keyword>
<keyword evidence="4 7" id="KW-0812">Transmembrane</keyword>
<comment type="similarity">
    <text evidence="7">Belongs to the binding-protein-dependent transport system permease family.</text>
</comment>
<keyword evidence="3" id="KW-1003">Cell membrane</keyword>
<evidence type="ECO:0000313" key="9">
    <source>
        <dbReference type="EMBL" id="TQM76273.1"/>
    </source>
</evidence>
<dbReference type="InterPro" id="IPR000515">
    <property type="entry name" value="MetI-like"/>
</dbReference>
<dbReference type="InterPro" id="IPR035906">
    <property type="entry name" value="MetI-like_sf"/>
</dbReference>
<organism evidence="9 10">
    <name type="scientific">Thermopolyspora flexuosa</name>
    <dbReference type="NCBI Taxonomy" id="103836"/>
    <lineage>
        <taxon>Bacteria</taxon>
        <taxon>Bacillati</taxon>
        <taxon>Actinomycetota</taxon>
        <taxon>Actinomycetes</taxon>
        <taxon>Streptosporangiales</taxon>
        <taxon>Streptosporangiaceae</taxon>
        <taxon>Thermopolyspora</taxon>
    </lineage>
</organism>
<keyword evidence="2 7" id="KW-0813">Transport</keyword>
<evidence type="ECO:0000256" key="7">
    <source>
        <dbReference type="RuleBase" id="RU363032"/>
    </source>
</evidence>
<keyword evidence="10" id="KW-1185">Reference proteome</keyword>
<protein>
    <submittedName>
        <fullName evidence="9">NitT/TauT family transport system permease protein/putative hydroxymethylpyrimidine transport system permease protein</fullName>
    </submittedName>
</protein>
<name>A0A543J0D5_9ACTN</name>
<dbReference type="Pfam" id="PF00528">
    <property type="entry name" value="BPD_transp_1"/>
    <property type="match status" value="1"/>
</dbReference>
<dbReference type="GO" id="GO:0055085">
    <property type="term" value="P:transmembrane transport"/>
    <property type="evidence" value="ECO:0007669"/>
    <property type="project" value="InterPro"/>
</dbReference>
<feature type="transmembrane region" description="Helical" evidence="7">
    <location>
        <begin position="217"/>
        <end position="238"/>
    </location>
</feature>
<dbReference type="CDD" id="cd06261">
    <property type="entry name" value="TM_PBP2"/>
    <property type="match status" value="1"/>
</dbReference>
<evidence type="ECO:0000259" key="8">
    <source>
        <dbReference type="PROSITE" id="PS50928"/>
    </source>
</evidence>
<dbReference type="PROSITE" id="PS50928">
    <property type="entry name" value="ABC_TM1"/>
    <property type="match status" value="1"/>
</dbReference>
<evidence type="ECO:0000256" key="1">
    <source>
        <dbReference type="ARBA" id="ARBA00004651"/>
    </source>
</evidence>
<evidence type="ECO:0000256" key="4">
    <source>
        <dbReference type="ARBA" id="ARBA00022692"/>
    </source>
</evidence>
<feature type="domain" description="ABC transmembrane type-1" evidence="8">
    <location>
        <begin position="52"/>
        <end position="239"/>
    </location>
</feature>
<evidence type="ECO:0000256" key="2">
    <source>
        <dbReference type="ARBA" id="ARBA00022448"/>
    </source>
</evidence>
<dbReference type="AlphaFoldDB" id="A0A543J0D5"/>
<dbReference type="RefSeq" id="WP_142260179.1">
    <property type="nucleotide sequence ID" value="NZ_BMPV01000001.1"/>
</dbReference>
<accession>A0A543J0D5</accession>
<feature type="transmembrane region" description="Helical" evidence="7">
    <location>
        <begin position="12"/>
        <end position="35"/>
    </location>
</feature>